<accession>A0A1H0PJ66</accession>
<evidence type="ECO:0000313" key="3">
    <source>
        <dbReference type="Proteomes" id="UP000199159"/>
    </source>
</evidence>
<reference evidence="3" key="1">
    <citation type="submission" date="2016-10" db="EMBL/GenBank/DDBJ databases">
        <authorList>
            <person name="Varghese N."/>
            <person name="Submissions S."/>
        </authorList>
    </citation>
    <scope>NUCLEOTIDE SEQUENCE [LARGE SCALE GENOMIC DNA]</scope>
    <source>
        <strain evidence="3">IBRC-M10078</strain>
    </source>
</reference>
<keyword evidence="3" id="KW-1185">Reference proteome</keyword>
<feature type="region of interest" description="Disordered" evidence="1">
    <location>
        <begin position="84"/>
        <end position="112"/>
    </location>
</feature>
<dbReference type="STRING" id="930152.SAMN05216565_101344"/>
<proteinExistence type="predicted"/>
<gene>
    <name evidence="2" type="ORF">SAMN05216565_101344</name>
</gene>
<organism evidence="2 3">
    <name type="scientific">Litchfieldia salsa</name>
    <dbReference type="NCBI Taxonomy" id="930152"/>
    <lineage>
        <taxon>Bacteria</taxon>
        <taxon>Bacillati</taxon>
        <taxon>Bacillota</taxon>
        <taxon>Bacilli</taxon>
        <taxon>Bacillales</taxon>
        <taxon>Bacillaceae</taxon>
        <taxon>Litchfieldia</taxon>
    </lineage>
</organism>
<dbReference type="EMBL" id="FNJU01000001">
    <property type="protein sequence ID" value="SDP05152.1"/>
    <property type="molecule type" value="Genomic_DNA"/>
</dbReference>
<dbReference type="Proteomes" id="UP000199159">
    <property type="component" value="Unassembled WGS sequence"/>
</dbReference>
<name>A0A1H0PJ66_9BACI</name>
<sequence length="125" mass="14599">MSKEANITLDLEQLKKLLEDSNLKYEQLNITLNVERVNLIIDSLHEIPVNFHFDKVDVKENKGNINFGNNFGLKEEEKKEVKKEVKKEKNLASIHHSSQPKKEPKTEPEPESIIIKVNNKKIDYY</sequence>
<protein>
    <submittedName>
        <fullName evidence="2">Uncharacterized protein</fullName>
    </submittedName>
</protein>
<dbReference type="AlphaFoldDB" id="A0A1H0PJ66"/>
<evidence type="ECO:0000256" key="1">
    <source>
        <dbReference type="SAM" id="MobiDB-lite"/>
    </source>
</evidence>
<evidence type="ECO:0000313" key="2">
    <source>
        <dbReference type="EMBL" id="SDP05152.1"/>
    </source>
</evidence>
<dbReference type="RefSeq" id="WP_090849395.1">
    <property type="nucleotide sequence ID" value="NZ_FNJU01000001.1"/>
</dbReference>